<sequence>MLLQLVFLLTGTALVRYLQRYLVERKANPRGLPRPPGPKGYPLIGALFEQPLQNSWLTYDNWFKRYGDMVYFEVLGQPFLVLGSLRRTGDLFDKRSSKYSDRPPTPMTVEHMKFDYALAALPYGYSWRRHRRAFRQHFNPGQVPKYDGTQIKEARMFLRRLLNAPDEFAHHIHHLIAAIIMKVSYGITVQETDDPYIFRAQEANKGFTDAGVTGRYLVNTFPAMKYIPSWFPGTGWKKTAKYYAGINQLVSVKPFEFVKQKIAEGTASPSVASALINGLPAKRNPNREDEENVARNVAAVSYLAGEDTLASTFLSFFLVMCLYPEAQKRAQAELDHVLNGRLPEFSDKSSLPYTNALLHELNRWHLVLPSGMGFLSYQMSVIDRRTAIPHYTSEDDEYDGYFIPKGTIVMGNSWSILRDPDVYSNPDSFMPERFLKDGQLDPNAQYPSVAAFGFGRRVCPGQYMSDSTIFIVIASVLSNFDIRPPLGDDGKPVQLQPRFGGDLSAHPLPFEARIQPRSSKVVEMIRNLDLSGL</sequence>
<feature type="chain" id="PRO_5034834215" description="Cytochrome P450" evidence="11">
    <location>
        <begin position="18"/>
        <end position="533"/>
    </location>
</feature>
<keyword evidence="5 9" id="KW-0479">Metal-binding</keyword>
<dbReference type="AlphaFoldDB" id="A0A8H5D7J6"/>
<dbReference type="PANTHER" id="PTHR46300">
    <property type="entry name" value="P450, PUTATIVE (EUROFUNG)-RELATED-RELATED"/>
    <property type="match status" value="1"/>
</dbReference>
<dbReference type="GO" id="GO:0016705">
    <property type="term" value="F:oxidoreductase activity, acting on paired donors, with incorporation or reduction of molecular oxygen"/>
    <property type="evidence" value="ECO:0007669"/>
    <property type="project" value="InterPro"/>
</dbReference>
<accession>A0A8H5D7J6</accession>
<keyword evidence="7 9" id="KW-0408">Iron</keyword>
<dbReference type="InterPro" id="IPR017972">
    <property type="entry name" value="Cyt_P450_CS"/>
</dbReference>
<name>A0A8H5D7J6_9AGAR</name>
<keyword evidence="13" id="KW-1185">Reference proteome</keyword>
<evidence type="ECO:0000256" key="5">
    <source>
        <dbReference type="ARBA" id="ARBA00022723"/>
    </source>
</evidence>
<keyword evidence="8 10" id="KW-0503">Monooxygenase</keyword>
<comment type="caution">
    <text evidence="12">The sequence shown here is derived from an EMBL/GenBank/DDBJ whole genome shotgun (WGS) entry which is preliminary data.</text>
</comment>
<evidence type="ECO:0000313" key="13">
    <source>
        <dbReference type="Proteomes" id="UP000559027"/>
    </source>
</evidence>
<feature type="binding site" description="axial binding residue" evidence="9">
    <location>
        <position position="459"/>
    </location>
    <ligand>
        <name>heme</name>
        <dbReference type="ChEBI" id="CHEBI:30413"/>
    </ligand>
    <ligandPart>
        <name>Fe</name>
        <dbReference type="ChEBI" id="CHEBI:18248"/>
    </ligandPart>
</feature>
<dbReference type="CDD" id="cd11065">
    <property type="entry name" value="CYP64-like"/>
    <property type="match status" value="1"/>
</dbReference>
<feature type="signal peptide" evidence="11">
    <location>
        <begin position="1"/>
        <end position="17"/>
    </location>
</feature>
<dbReference type="EMBL" id="JAACJO010000009">
    <property type="protein sequence ID" value="KAF5354173.1"/>
    <property type="molecule type" value="Genomic_DNA"/>
</dbReference>
<dbReference type="SUPFAM" id="SSF48264">
    <property type="entry name" value="Cytochrome P450"/>
    <property type="match status" value="1"/>
</dbReference>
<evidence type="ECO:0000256" key="3">
    <source>
        <dbReference type="ARBA" id="ARBA00010617"/>
    </source>
</evidence>
<keyword evidence="4 9" id="KW-0349">Heme</keyword>
<organism evidence="12 13">
    <name type="scientific">Leucocoprinus leucothites</name>
    <dbReference type="NCBI Taxonomy" id="201217"/>
    <lineage>
        <taxon>Eukaryota</taxon>
        <taxon>Fungi</taxon>
        <taxon>Dikarya</taxon>
        <taxon>Basidiomycota</taxon>
        <taxon>Agaricomycotina</taxon>
        <taxon>Agaricomycetes</taxon>
        <taxon>Agaricomycetidae</taxon>
        <taxon>Agaricales</taxon>
        <taxon>Agaricineae</taxon>
        <taxon>Agaricaceae</taxon>
        <taxon>Leucocoprinus</taxon>
    </lineage>
</organism>
<evidence type="ECO:0000256" key="4">
    <source>
        <dbReference type="ARBA" id="ARBA00022617"/>
    </source>
</evidence>
<evidence type="ECO:0000256" key="2">
    <source>
        <dbReference type="ARBA" id="ARBA00005179"/>
    </source>
</evidence>
<dbReference type="Pfam" id="PF00067">
    <property type="entry name" value="p450"/>
    <property type="match status" value="1"/>
</dbReference>
<evidence type="ECO:0000256" key="11">
    <source>
        <dbReference type="SAM" id="SignalP"/>
    </source>
</evidence>
<reference evidence="12 13" key="1">
    <citation type="journal article" date="2020" name="ISME J.">
        <title>Uncovering the hidden diversity of litter-decomposition mechanisms in mushroom-forming fungi.</title>
        <authorList>
            <person name="Floudas D."/>
            <person name="Bentzer J."/>
            <person name="Ahren D."/>
            <person name="Johansson T."/>
            <person name="Persson P."/>
            <person name="Tunlid A."/>
        </authorList>
    </citation>
    <scope>NUCLEOTIDE SEQUENCE [LARGE SCALE GENOMIC DNA]</scope>
    <source>
        <strain evidence="12 13">CBS 146.42</strain>
    </source>
</reference>
<protein>
    <recommendedName>
        <fullName evidence="14">Cytochrome P450</fullName>
    </recommendedName>
</protein>
<evidence type="ECO:0000256" key="7">
    <source>
        <dbReference type="ARBA" id="ARBA00023004"/>
    </source>
</evidence>
<dbReference type="PROSITE" id="PS00086">
    <property type="entry name" value="CYTOCHROME_P450"/>
    <property type="match status" value="1"/>
</dbReference>
<evidence type="ECO:0000256" key="10">
    <source>
        <dbReference type="RuleBase" id="RU000461"/>
    </source>
</evidence>
<dbReference type="GO" id="GO:0004497">
    <property type="term" value="F:monooxygenase activity"/>
    <property type="evidence" value="ECO:0007669"/>
    <property type="project" value="UniProtKB-KW"/>
</dbReference>
<dbReference type="InterPro" id="IPR001128">
    <property type="entry name" value="Cyt_P450"/>
</dbReference>
<dbReference type="InterPro" id="IPR050364">
    <property type="entry name" value="Cytochrome_P450_fung"/>
</dbReference>
<dbReference type="GO" id="GO:0005506">
    <property type="term" value="F:iron ion binding"/>
    <property type="evidence" value="ECO:0007669"/>
    <property type="project" value="InterPro"/>
</dbReference>
<dbReference type="Gene3D" id="1.10.630.10">
    <property type="entry name" value="Cytochrome P450"/>
    <property type="match status" value="1"/>
</dbReference>
<evidence type="ECO:0000256" key="8">
    <source>
        <dbReference type="ARBA" id="ARBA00023033"/>
    </source>
</evidence>
<comment type="cofactor">
    <cofactor evidence="1 9">
        <name>heme</name>
        <dbReference type="ChEBI" id="CHEBI:30413"/>
    </cofactor>
</comment>
<dbReference type="InterPro" id="IPR036396">
    <property type="entry name" value="Cyt_P450_sf"/>
</dbReference>
<evidence type="ECO:0008006" key="14">
    <source>
        <dbReference type="Google" id="ProtNLM"/>
    </source>
</evidence>
<comment type="pathway">
    <text evidence="2">Secondary metabolite biosynthesis.</text>
</comment>
<evidence type="ECO:0000256" key="6">
    <source>
        <dbReference type="ARBA" id="ARBA00023002"/>
    </source>
</evidence>
<dbReference type="GO" id="GO:0020037">
    <property type="term" value="F:heme binding"/>
    <property type="evidence" value="ECO:0007669"/>
    <property type="project" value="InterPro"/>
</dbReference>
<dbReference type="PANTHER" id="PTHR46300:SF7">
    <property type="entry name" value="P450, PUTATIVE (EUROFUNG)-RELATED"/>
    <property type="match status" value="1"/>
</dbReference>
<keyword evidence="11" id="KW-0732">Signal</keyword>
<dbReference type="OrthoDB" id="2789670at2759"/>
<dbReference type="Proteomes" id="UP000559027">
    <property type="component" value="Unassembled WGS sequence"/>
</dbReference>
<keyword evidence="6 10" id="KW-0560">Oxidoreductase</keyword>
<dbReference type="InterPro" id="IPR002401">
    <property type="entry name" value="Cyt_P450_E_grp-I"/>
</dbReference>
<comment type="similarity">
    <text evidence="3 10">Belongs to the cytochrome P450 family.</text>
</comment>
<evidence type="ECO:0000256" key="9">
    <source>
        <dbReference type="PIRSR" id="PIRSR602401-1"/>
    </source>
</evidence>
<evidence type="ECO:0000256" key="1">
    <source>
        <dbReference type="ARBA" id="ARBA00001971"/>
    </source>
</evidence>
<proteinExistence type="inferred from homology"/>
<gene>
    <name evidence="12" type="ORF">D9756_007084</name>
</gene>
<evidence type="ECO:0000313" key="12">
    <source>
        <dbReference type="EMBL" id="KAF5354173.1"/>
    </source>
</evidence>
<dbReference type="PRINTS" id="PR00463">
    <property type="entry name" value="EP450I"/>
</dbReference>